<keyword evidence="4" id="KW-1185">Reference proteome</keyword>
<dbReference type="AlphaFoldDB" id="A0A5C3L149"/>
<evidence type="ECO:0000256" key="1">
    <source>
        <dbReference type="SAM" id="MobiDB-lite"/>
    </source>
</evidence>
<feature type="signal peptide" evidence="2">
    <location>
        <begin position="1"/>
        <end position="20"/>
    </location>
</feature>
<feature type="compositionally biased region" description="Basic and acidic residues" evidence="1">
    <location>
        <begin position="26"/>
        <end position="41"/>
    </location>
</feature>
<evidence type="ECO:0000313" key="4">
    <source>
        <dbReference type="Proteomes" id="UP000307440"/>
    </source>
</evidence>
<proteinExistence type="predicted"/>
<organism evidence="3 4">
    <name type="scientific">Coprinopsis marcescibilis</name>
    <name type="common">Agaric fungus</name>
    <name type="synonym">Psathyrella marcescibilis</name>
    <dbReference type="NCBI Taxonomy" id="230819"/>
    <lineage>
        <taxon>Eukaryota</taxon>
        <taxon>Fungi</taxon>
        <taxon>Dikarya</taxon>
        <taxon>Basidiomycota</taxon>
        <taxon>Agaricomycotina</taxon>
        <taxon>Agaricomycetes</taxon>
        <taxon>Agaricomycetidae</taxon>
        <taxon>Agaricales</taxon>
        <taxon>Agaricineae</taxon>
        <taxon>Psathyrellaceae</taxon>
        <taxon>Coprinopsis</taxon>
    </lineage>
</organism>
<evidence type="ECO:0000256" key="2">
    <source>
        <dbReference type="SAM" id="SignalP"/>
    </source>
</evidence>
<feature type="region of interest" description="Disordered" evidence="1">
    <location>
        <begin position="23"/>
        <end position="57"/>
    </location>
</feature>
<protein>
    <recommendedName>
        <fullName evidence="5">Apple domain-containing protein</fullName>
    </recommendedName>
</protein>
<feature type="region of interest" description="Disordered" evidence="1">
    <location>
        <begin position="87"/>
        <end position="128"/>
    </location>
</feature>
<dbReference type="OrthoDB" id="271448at2759"/>
<dbReference type="Proteomes" id="UP000307440">
    <property type="component" value="Unassembled WGS sequence"/>
</dbReference>
<sequence length="219" mass="23229">MKFSTLLTAALAVGVAAVAAVPQRGNNHDDDRGGNDRDFGRGNHYGAGPRRPWERDSGPGWYFGRHPNRAPRVPCLRDENLCRELRRKPRDIQCPNPHPTPSSSSSPAPTSSSTPNPGPSDGYTQTFANLSGATQTGSYLTYGLVDTIDDCKAMCNSVEGCAFANTYRDVNGKGGSLLLTCSLFGVCQGPESATNVGGQSQPDGSINYIANSDGWCKSA</sequence>
<feature type="chain" id="PRO_5022876641" description="Apple domain-containing protein" evidence="2">
    <location>
        <begin position="21"/>
        <end position="219"/>
    </location>
</feature>
<evidence type="ECO:0000313" key="3">
    <source>
        <dbReference type="EMBL" id="TFK25793.1"/>
    </source>
</evidence>
<keyword evidence="2" id="KW-0732">Signal</keyword>
<feature type="compositionally biased region" description="Low complexity" evidence="1">
    <location>
        <begin position="101"/>
        <end position="115"/>
    </location>
</feature>
<dbReference type="STRING" id="230819.A0A5C3L149"/>
<evidence type="ECO:0008006" key="5">
    <source>
        <dbReference type="Google" id="ProtNLM"/>
    </source>
</evidence>
<name>A0A5C3L149_COPMA</name>
<reference evidence="3 4" key="1">
    <citation type="journal article" date="2019" name="Nat. Ecol. Evol.">
        <title>Megaphylogeny resolves global patterns of mushroom evolution.</title>
        <authorList>
            <person name="Varga T."/>
            <person name="Krizsan K."/>
            <person name="Foldi C."/>
            <person name="Dima B."/>
            <person name="Sanchez-Garcia M."/>
            <person name="Sanchez-Ramirez S."/>
            <person name="Szollosi G.J."/>
            <person name="Szarkandi J.G."/>
            <person name="Papp V."/>
            <person name="Albert L."/>
            <person name="Andreopoulos W."/>
            <person name="Angelini C."/>
            <person name="Antonin V."/>
            <person name="Barry K.W."/>
            <person name="Bougher N.L."/>
            <person name="Buchanan P."/>
            <person name="Buyck B."/>
            <person name="Bense V."/>
            <person name="Catcheside P."/>
            <person name="Chovatia M."/>
            <person name="Cooper J."/>
            <person name="Damon W."/>
            <person name="Desjardin D."/>
            <person name="Finy P."/>
            <person name="Geml J."/>
            <person name="Haridas S."/>
            <person name="Hughes K."/>
            <person name="Justo A."/>
            <person name="Karasinski D."/>
            <person name="Kautmanova I."/>
            <person name="Kiss B."/>
            <person name="Kocsube S."/>
            <person name="Kotiranta H."/>
            <person name="LaButti K.M."/>
            <person name="Lechner B.E."/>
            <person name="Liimatainen K."/>
            <person name="Lipzen A."/>
            <person name="Lukacs Z."/>
            <person name="Mihaltcheva S."/>
            <person name="Morgado L.N."/>
            <person name="Niskanen T."/>
            <person name="Noordeloos M.E."/>
            <person name="Ohm R.A."/>
            <person name="Ortiz-Santana B."/>
            <person name="Ovrebo C."/>
            <person name="Racz N."/>
            <person name="Riley R."/>
            <person name="Savchenko A."/>
            <person name="Shiryaev A."/>
            <person name="Soop K."/>
            <person name="Spirin V."/>
            <person name="Szebenyi C."/>
            <person name="Tomsovsky M."/>
            <person name="Tulloss R.E."/>
            <person name="Uehling J."/>
            <person name="Grigoriev I.V."/>
            <person name="Vagvolgyi C."/>
            <person name="Papp T."/>
            <person name="Martin F.M."/>
            <person name="Miettinen O."/>
            <person name="Hibbett D.S."/>
            <person name="Nagy L.G."/>
        </authorList>
    </citation>
    <scope>NUCLEOTIDE SEQUENCE [LARGE SCALE GENOMIC DNA]</scope>
    <source>
        <strain evidence="3 4">CBS 121175</strain>
    </source>
</reference>
<accession>A0A5C3L149</accession>
<dbReference type="EMBL" id="ML210182">
    <property type="protein sequence ID" value="TFK25793.1"/>
    <property type="molecule type" value="Genomic_DNA"/>
</dbReference>
<gene>
    <name evidence="3" type="ORF">FA15DRAFT_589713</name>
</gene>